<reference evidence="6" key="1">
    <citation type="journal article" date="2020" name="Stud. Mycol.">
        <title>101 Dothideomycetes genomes: a test case for predicting lifestyles and emergence of pathogens.</title>
        <authorList>
            <person name="Haridas S."/>
            <person name="Albert R."/>
            <person name="Binder M."/>
            <person name="Bloem J."/>
            <person name="Labutti K."/>
            <person name="Salamov A."/>
            <person name="Andreopoulos B."/>
            <person name="Baker S."/>
            <person name="Barry K."/>
            <person name="Bills G."/>
            <person name="Bluhm B."/>
            <person name="Cannon C."/>
            <person name="Castanera R."/>
            <person name="Culley D."/>
            <person name="Daum C."/>
            <person name="Ezra D."/>
            <person name="Gonzalez J."/>
            <person name="Henrissat B."/>
            <person name="Kuo A."/>
            <person name="Liang C."/>
            <person name="Lipzen A."/>
            <person name="Lutzoni F."/>
            <person name="Magnuson J."/>
            <person name="Mondo S."/>
            <person name="Nolan M."/>
            <person name="Ohm R."/>
            <person name="Pangilinan J."/>
            <person name="Park H.-J."/>
            <person name="Ramirez L."/>
            <person name="Alfaro M."/>
            <person name="Sun H."/>
            <person name="Tritt A."/>
            <person name="Yoshinaga Y."/>
            <person name="Zwiers L.-H."/>
            <person name="Turgeon B."/>
            <person name="Goodwin S."/>
            <person name="Spatafora J."/>
            <person name="Crous P."/>
            <person name="Grigoriev I."/>
        </authorList>
    </citation>
    <scope>NUCLEOTIDE SEQUENCE</scope>
    <source>
        <strain evidence="6">CBS 133067</strain>
    </source>
</reference>
<comment type="caution">
    <text evidence="6">The sequence shown here is derived from an EMBL/GenBank/DDBJ whole genome shotgun (WGS) entry which is preliminary data.</text>
</comment>
<dbReference type="InterPro" id="IPR015943">
    <property type="entry name" value="WD40/YVTN_repeat-like_dom_sf"/>
</dbReference>
<evidence type="ECO:0000313" key="7">
    <source>
        <dbReference type="Proteomes" id="UP000799772"/>
    </source>
</evidence>
<gene>
    <name evidence="6" type="ORF">NA57DRAFT_34974</name>
</gene>
<dbReference type="InterPro" id="IPR031488">
    <property type="entry name" value="Zn_ribbon_mio"/>
</dbReference>
<dbReference type="Gene3D" id="2.130.10.10">
    <property type="entry name" value="YVTN repeat-like/Quinoprotein amine dehydrogenase"/>
    <property type="match status" value="1"/>
</dbReference>
<accession>A0A9P4ILL8</accession>
<keyword evidence="3" id="KW-0677">Repeat</keyword>
<dbReference type="SUPFAM" id="SSF50978">
    <property type="entry name" value="WD40 repeat-like"/>
    <property type="match status" value="1"/>
</dbReference>
<keyword evidence="7" id="KW-1185">Reference proteome</keyword>
<dbReference type="InterPro" id="IPR036322">
    <property type="entry name" value="WD40_repeat_dom_sf"/>
</dbReference>
<dbReference type="AlphaFoldDB" id="A0A9P4ILL8"/>
<organism evidence="6 7">
    <name type="scientific">Rhizodiscina lignyota</name>
    <dbReference type="NCBI Taxonomy" id="1504668"/>
    <lineage>
        <taxon>Eukaryota</taxon>
        <taxon>Fungi</taxon>
        <taxon>Dikarya</taxon>
        <taxon>Ascomycota</taxon>
        <taxon>Pezizomycotina</taxon>
        <taxon>Dothideomycetes</taxon>
        <taxon>Pleosporomycetidae</taxon>
        <taxon>Aulographales</taxon>
        <taxon>Rhizodiscinaceae</taxon>
        <taxon>Rhizodiscina</taxon>
    </lineage>
</organism>
<sequence length="968" mass="108424">MEAAIRWSPHPTALNSRFIIVDVAGNRLRLCELGASKGKAVGYKQICQRDRLPNFTAFDWSKTQDSLVAIGAASGEATLVQLDSTVTYPDSIRAFPIKHQRKCNSIAFSTNNLLATGLDRVRNDCCMNIYDLAAAISPGRQQEPYRKLASSEAIMSIKFFAQQPDTLIAGVSRQCIRLYDLRDPTGNVSQLPTRQVHNLAIDPLDENYFVSAGPSGEPIVSVWDKRFTSSAIPGTPSGGLPGPIVEFRPAVDTAQSTSIWSLRFSGTQKGVFGVLSSAGEIKIIELAHHSGSGTTLSAPANPHGGSAWSSRTYASYTHNLTYPWYQTEHRHDENMRIIAYDFMSAGNPIDDHAAVALHPDRAIQVFRIPSKAGPLKMTALDELYAWGQATAVVRPMPNYSKVASDLEELQMKTLPDHHSGTVEESTSTIDAQVESLRLSTSIKSMDTHLSSREAHCHLLNMNFPESKLSFEDMLRLQTVQRRRCLEGYLFNPTKNKDIVANDPWLVDLWDTVRRFHDLAKDSGMSMNGIDLSYLGIFSILSNSLGLNSRNRLLGSEKHAEGISIRVAIRDLVARKGYYSFKGVKSSFPEHRQLCLLLCGWTFHKERLRARCLELVEADETYKAIALCVFRGYKDLALELLKTAVKQKRIQNIGLGAVIACDSVDAEQRELCRWMSDETDDPYLKAMMEYFVSGDWARVANMKQLALVDRVSVALKYFEDDRLQEFIKLQMSEAIVYSNIEGIVLTGLVDKGMDLFEHYIRKHNDIQTPVLVMAHTVPLYLKDSRFDAWKETYFMQMQAWRAFTQRTRFTVLHNRMSVTRDSRQLIKPPDQRVSLRCLHCQQNLAYHPQKTVPDEMDGDTTTITTSLPRPSNTPSMNAGTICPHCKRPMPRCGICMLWLGSPDPARPGGAAALAEKSEGKPKEAMALEKMTVWCMNCNHGFHGGHAREWFARHRLCAVPDCGCHCGVLH</sequence>
<name>A0A9P4ILL8_9PEZI</name>
<dbReference type="Pfam" id="PF17034">
    <property type="entry name" value="zinc_ribbon_16"/>
    <property type="match status" value="1"/>
</dbReference>
<proteinExistence type="inferred from homology"/>
<evidence type="ECO:0000256" key="2">
    <source>
        <dbReference type="ARBA" id="ARBA00022574"/>
    </source>
</evidence>
<dbReference type="CDD" id="cd16691">
    <property type="entry name" value="mRING-H2-C3H3C2_Mio"/>
    <property type="match status" value="1"/>
</dbReference>
<evidence type="ECO:0000259" key="4">
    <source>
        <dbReference type="Pfam" id="PF17034"/>
    </source>
</evidence>
<dbReference type="InterPro" id="IPR037593">
    <property type="entry name" value="MIOS/Sea4"/>
</dbReference>
<keyword evidence="2" id="KW-0853">WD repeat</keyword>
<feature type="domain" description="MIOS-like alpha-solenoid" evidence="5">
    <location>
        <begin position="481"/>
        <end position="716"/>
    </location>
</feature>
<evidence type="ECO:0000259" key="5">
    <source>
        <dbReference type="Pfam" id="PF21719"/>
    </source>
</evidence>
<dbReference type="OrthoDB" id="341486at2759"/>
<evidence type="ECO:0000313" key="6">
    <source>
        <dbReference type="EMBL" id="KAF2101528.1"/>
    </source>
</evidence>
<dbReference type="InterPro" id="IPR049092">
    <property type="entry name" value="MIOS_a-sol"/>
</dbReference>
<evidence type="ECO:0000256" key="1">
    <source>
        <dbReference type="ARBA" id="ARBA00009713"/>
    </source>
</evidence>
<dbReference type="GO" id="GO:1904263">
    <property type="term" value="P:positive regulation of TORC1 signaling"/>
    <property type="evidence" value="ECO:0007669"/>
    <property type="project" value="TreeGrafter"/>
</dbReference>
<protein>
    <submittedName>
        <fullName evidence="6">Uncharacterized protein</fullName>
    </submittedName>
</protein>
<dbReference type="EMBL" id="ML978123">
    <property type="protein sequence ID" value="KAF2101528.1"/>
    <property type="molecule type" value="Genomic_DNA"/>
</dbReference>
<dbReference type="PANTHER" id="PTHR16453:SF9">
    <property type="entry name" value="GATOR COMPLEX PROTEIN MIOS"/>
    <property type="match status" value="1"/>
</dbReference>
<dbReference type="Pfam" id="PF21719">
    <property type="entry name" value="MIOS_a-sol"/>
    <property type="match status" value="1"/>
</dbReference>
<comment type="similarity">
    <text evidence="1">Belongs to the WD repeat mio family.</text>
</comment>
<evidence type="ECO:0000256" key="3">
    <source>
        <dbReference type="ARBA" id="ARBA00022737"/>
    </source>
</evidence>
<dbReference type="GO" id="GO:0005737">
    <property type="term" value="C:cytoplasm"/>
    <property type="evidence" value="ECO:0007669"/>
    <property type="project" value="TreeGrafter"/>
</dbReference>
<dbReference type="Proteomes" id="UP000799772">
    <property type="component" value="Unassembled WGS sequence"/>
</dbReference>
<dbReference type="PANTHER" id="PTHR16453">
    <property type="entry name" value="WD40 DOMAIN-CONTAINING PROTEIN MIO FAMILY MEMBER"/>
    <property type="match status" value="1"/>
</dbReference>
<feature type="domain" description="GATOR2 complex protein MIO zinc-ribbon like" evidence="4">
    <location>
        <begin position="876"/>
        <end position="964"/>
    </location>
</feature>